<dbReference type="GO" id="GO:0005634">
    <property type="term" value="C:nucleus"/>
    <property type="evidence" value="ECO:0007669"/>
    <property type="project" value="TreeGrafter"/>
</dbReference>
<dbReference type="SUPFAM" id="SSF52540">
    <property type="entry name" value="P-loop containing nucleoside triphosphate hydrolases"/>
    <property type="match status" value="1"/>
</dbReference>
<dbReference type="EMBL" id="JRES01001184">
    <property type="protein sequence ID" value="KNC24703.1"/>
    <property type="molecule type" value="Genomic_DNA"/>
</dbReference>
<dbReference type="PANTHER" id="PTHR46535:SF1">
    <property type="entry name" value="NEDD4-BINDING PROTEIN 2"/>
    <property type="match status" value="1"/>
</dbReference>
<feature type="compositionally biased region" description="Low complexity" evidence="1">
    <location>
        <begin position="483"/>
        <end position="505"/>
    </location>
</feature>
<dbReference type="Gene3D" id="3.40.50.300">
    <property type="entry name" value="P-loop containing nucleotide triphosphate hydrolases"/>
    <property type="match status" value="1"/>
</dbReference>
<dbReference type="GO" id="GO:0004519">
    <property type="term" value="F:endonuclease activity"/>
    <property type="evidence" value="ECO:0007669"/>
    <property type="project" value="TreeGrafter"/>
</dbReference>
<comment type="caution">
    <text evidence="3">The sequence shown here is derived from an EMBL/GenBank/DDBJ whole genome shotgun (WGS) entry which is preliminary data.</text>
</comment>
<sequence>MHFASDYRSLVNSCIDQLMNIAVSNATCDFEETTLRRQHQQRSKVVRKDIGKSNSNKDEERIASLIKKGYRVMVLMRGPPGVGKTYLARSLVINSVDLENSGYDVGDFICSSDDYFYNAKGVYKFNSAFLPDAHEFNQQKVRDKTKSGLSPIIVDNTNVQLWEMLPYVKFGVQNNYLIEILEPKTSWRNSSSILAQKNLHGVPKNSIQQMMEKYEKGSVSSLTRMLKNTKYTKTLPQMRSLPPLNTTPINCQLAQSNDDNIKETPVEKDQPQVWDVVTTAEPKEQRTKFKSSRSPSKSFEQHQSNMPATTRDVYSLLEQKTSNVWKPYESESADFWGIKPQQQQLNVPLKSTSGEMSLLDLLREDCGDAIKDLNTKPQNDNNDKNVVNSLQRHSVNCPNENAVFVSLRQIYPNKRLSGLWDLFVKCNGDVDWAVDILLKEDELERIRGDDDSQYQTDNDDLFECLCNNIDTESRSSLLEGSTKTNIDNNPNSNDNAKNSLNASDAKPQRQRSRFSRFNQRTNPALLEVKENIENCFVLGDDQYSQHLLKIRNIRSGVNDITVSSNATTESNDNIGNQADNTSIKGEDADDNIENDDDEEENETDEFNEDMLEMSLGEQLIQQLAETFRNESSLEEQISSTLPPNLKVFMPRSLAKQLYMLWVESVYNHMEEERQRLVREDEDFARLLKNPKYSEFKQSPSNLREILDMEYAWKIYNQDKEEQQQHDIEMEKMHVPNDLASRLTQMKLCEAFPDIPRETLLDMLATNGNDYNATVTVLRSTMQIDDAATTQEQLMECARREQDLVNQQVQNQMDQRQERISNNWDDSEQKSSLSPDEAKRLALREFEESRNLAAHHCQLKAECYQKAKEAIQSGNSGAAIYYSQIANLHKKKIDMYNHRAANCIMDVHKYTQNNPDLLDLHYLHLIEALGCLDLFLDRHITGLRVASRNYKHVFIITGRGKHSAGGVSTIKNKVKARLKERCLRWSEVNPGLLKVKIFSGSRHSKNI</sequence>
<dbReference type="InterPro" id="IPR002625">
    <property type="entry name" value="Smr_dom"/>
</dbReference>
<evidence type="ECO:0000313" key="4">
    <source>
        <dbReference type="Proteomes" id="UP000037069"/>
    </source>
</evidence>
<dbReference type="OMA" id="NCIMEVH"/>
<organism evidence="3 4">
    <name type="scientific">Lucilia cuprina</name>
    <name type="common">Green bottle fly</name>
    <name type="synonym">Australian sheep blowfly</name>
    <dbReference type="NCBI Taxonomy" id="7375"/>
    <lineage>
        <taxon>Eukaryota</taxon>
        <taxon>Metazoa</taxon>
        <taxon>Ecdysozoa</taxon>
        <taxon>Arthropoda</taxon>
        <taxon>Hexapoda</taxon>
        <taxon>Insecta</taxon>
        <taxon>Pterygota</taxon>
        <taxon>Neoptera</taxon>
        <taxon>Endopterygota</taxon>
        <taxon>Diptera</taxon>
        <taxon>Brachycera</taxon>
        <taxon>Muscomorpha</taxon>
        <taxon>Oestroidea</taxon>
        <taxon>Calliphoridae</taxon>
        <taxon>Luciliinae</taxon>
        <taxon>Lucilia</taxon>
    </lineage>
</organism>
<dbReference type="InterPro" id="IPR052772">
    <property type="entry name" value="Endo/PolyKinase_Domain-Protein"/>
</dbReference>
<feature type="region of interest" description="Disordered" evidence="1">
    <location>
        <begin position="477"/>
        <end position="518"/>
    </location>
</feature>
<dbReference type="SMART" id="SM01162">
    <property type="entry name" value="DUF1771"/>
    <property type="match status" value="1"/>
</dbReference>
<dbReference type="SUPFAM" id="SSF160443">
    <property type="entry name" value="SMR domain-like"/>
    <property type="match status" value="1"/>
</dbReference>
<dbReference type="STRING" id="7375.A0A0L0BXB1"/>
<dbReference type="AlphaFoldDB" id="A0A0L0BXB1"/>
<evidence type="ECO:0000313" key="3">
    <source>
        <dbReference type="EMBL" id="KNC24703.1"/>
    </source>
</evidence>
<dbReference type="Pfam" id="PF08590">
    <property type="entry name" value="DUF1771"/>
    <property type="match status" value="1"/>
</dbReference>
<accession>A0A0L0BXB1</accession>
<dbReference type="InterPro" id="IPR036063">
    <property type="entry name" value="Smr_dom_sf"/>
</dbReference>
<evidence type="ECO:0000259" key="2">
    <source>
        <dbReference type="PROSITE" id="PS50828"/>
    </source>
</evidence>
<feature type="region of interest" description="Disordered" evidence="1">
    <location>
        <begin position="279"/>
        <end position="307"/>
    </location>
</feature>
<feature type="compositionally biased region" description="Polar residues" evidence="1">
    <location>
        <begin position="564"/>
        <end position="583"/>
    </location>
</feature>
<dbReference type="Pfam" id="PF13671">
    <property type="entry name" value="AAA_33"/>
    <property type="match status" value="1"/>
</dbReference>
<dbReference type="SMART" id="SM00463">
    <property type="entry name" value="SMR"/>
    <property type="match status" value="1"/>
</dbReference>
<dbReference type="Proteomes" id="UP000037069">
    <property type="component" value="Unassembled WGS sequence"/>
</dbReference>
<reference evidence="3 4" key="1">
    <citation type="journal article" date="2015" name="Nat. Commun.">
        <title>Lucilia cuprina genome unlocks parasitic fly biology to underpin future interventions.</title>
        <authorList>
            <person name="Anstead C.A."/>
            <person name="Korhonen P.K."/>
            <person name="Young N.D."/>
            <person name="Hall R.S."/>
            <person name="Jex A.R."/>
            <person name="Murali S.C."/>
            <person name="Hughes D.S."/>
            <person name="Lee S.F."/>
            <person name="Perry T."/>
            <person name="Stroehlein A.J."/>
            <person name="Ansell B.R."/>
            <person name="Breugelmans B."/>
            <person name="Hofmann A."/>
            <person name="Qu J."/>
            <person name="Dugan S."/>
            <person name="Lee S.L."/>
            <person name="Chao H."/>
            <person name="Dinh H."/>
            <person name="Han Y."/>
            <person name="Doddapaneni H.V."/>
            <person name="Worley K.C."/>
            <person name="Muzny D.M."/>
            <person name="Ioannidis P."/>
            <person name="Waterhouse R.M."/>
            <person name="Zdobnov E.M."/>
            <person name="James P.J."/>
            <person name="Bagnall N.H."/>
            <person name="Kotze A.C."/>
            <person name="Gibbs R.A."/>
            <person name="Richards S."/>
            <person name="Batterham P."/>
            <person name="Gasser R.B."/>
        </authorList>
    </citation>
    <scope>NUCLEOTIDE SEQUENCE [LARGE SCALE GENOMIC DNA]</scope>
    <source>
        <strain evidence="3 4">LS</strain>
        <tissue evidence="3">Full body</tissue>
    </source>
</reference>
<dbReference type="PANTHER" id="PTHR46535">
    <property type="entry name" value="NEDD4-BINDING PROTEIN 2"/>
    <property type="match status" value="1"/>
</dbReference>
<protein>
    <recommendedName>
        <fullName evidence="2">Smr domain-containing protein</fullName>
    </recommendedName>
</protein>
<feature type="region of interest" description="Disordered" evidence="1">
    <location>
        <begin position="564"/>
        <end position="604"/>
    </location>
</feature>
<feature type="region of interest" description="Disordered" evidence="1">
    <location>
        <begin position="809"/>
        <end position="834"/>
    </location>
</feature>
<dbReference type="Pfam" id="PF01713">
    <property type="entry name" value="Smr"/>
    <property type="match status" value="1"/>
</dbReference>
<proteinExistence type="predicted"/>
<feature type="domain" description="Smr" evidence="2">
    <location>
        <begin position="917"/>
        <end position="997"/>
    </location>
</feature>
<name>A0A0L0BXB1_LUCCU</name>
<dbReference type="CDD" id="cd14279">
    <property type="entry name" value="CUE"/>
    <property type="match status" value="1"/>
</dbReference>
<dbReference type="OrthoDB" id="3231855at2759"/>
<dbReference type="InterPro" id="IPR013899">
    <property type="entry name" value="DUF1771"/>
</dbReference>
<feature type="compositionally biased region" description="Polar residues" evidence="1">
    <location>
        <begin position="819"/>
        <end position="833"/>
    </location>
</feature>
<gene>
    <name evidence="3" type="ORF">FF38_10979</name>
</gene>
<dbReference type="PROSITE" id="PS50828">
    <property type="entry name" value="SMR"/>
    <property type="match status" value="1"/>
</dbReference>
<feature type="compositionally biased region" description="Acidic residues" evidence="1">
    <location>
        <begin position="587"/>
        <end position="604"/>
    </location>
</feature>
<dbReference type="InterPro" id="IPR027417">
    <property type="entry name" value="P-loop_NTPase"/>
</dbReference>
<keyword evidence="4" id="KW-1185">Reference proteome</keyword>
<dbReference type="Gene3D" id="3.30.1370.110">
    <property type="match status" value="1"/>
</dbReference>
<evidence type="ECO:0000256" key="1">
    <source>
        <dbReference type="SAM" id="MobiDB-lite"/>
    </source>
</evidence>